<keyword evidence="1" id="KW-1133">Transmembrane helix</keyword>
<feature type="transmembrane region" description="Helical" evidence="1">
    <location>
        <begin position="130"/>
        <end position="148"/>
    </location>
</feature>
<evidence type="ECO:0000256" key="1">
    <source>
        <dbReference type="SAM" id="Phobius"/>
    </source>
</evidence>
<feature type="transmembrane region" description="Helical" evidence="1">
    <location>
        <begin position="63"/>
        <end position="83"/>
    </location>
</feature>
<organism evidence="2 3">
    <name type="scientific">Flaviaesturariibacter amylovorans</name>
    <dbReference type="NCBI Taxonomy" id="1084520"/>
    <lineage>
        <taxon>Bacteria</taxon>
        <taxon>Pseudomonadati</taxon>
        <taxon>Bacteroidota</taxon>
        <taxon>Chitinophagia</taxon>
        <taxon>Chitinophagales</taxon>
        <taxon>Chitinophagaceae</taxon>
        <taxon>Flaviaestuariibacter</taxon>
    </lineage>
</organism>
<keyword evidence="3" id="KW-1185">Reference proteome</keyword>
<sequence length="176" mass="19819">MNYRTLLQLAGHSFDHRPIALGRPFTPQLFARGARWMQQQLQALDPATSPAVDPGIPFTAWGLLKYGSCSVIAGAAGYGLWLLHPALTPLAVLVFYSCEIHFLFLFPLLLDGRPDPLRASIRSTYKVGPLRALLTVLPIAGYMLLGLLRLRQPLRQWHIGCLAILIWYQDEIRNRF</sequence>
<reference evidence="3" key="1">
    <citation type="journal article" date="2019" name="Int. J. Syst. Evol. Microbiol.">
        <title>The Global Catalogue of Microorganisms (GCM) 10K type strain sequencing project: providing services to taxonomists for standard genome sequencing and annotation.</title>
        <authorList>
            <consortium name="The Broad Institute Genomics Platform"/>
            <consortium name="The Broad Institute Genome Sequencing Center for Infectious Disease"/>
            <person name="Wu L."/>
            <person name="Ma J."/>
        </authorList>
    </citation>
    <scope>NUCLEOTIDE SEQUENCE [LARGE SCALE GENOMIC DNA]</scope>
    <source>
        <strain evidence="3">JCM 17919</strain>
    </source>
</reference>
<proteinExistence type="predicted"/>
<evidence type="ECO:0000313" key="3">
    <source>
        <dbReference type="Proteomes" id="UP001501725"/>
    </source>
</evidence>
<dbReference type="RefSeq" id="WP_345252612.1">
    <property type="nucleotide sequence ID" value="NZ_BAABGY010000001.1"/>
</dbReference>
<protein>
    <submittedName>
        <fullName evidence="2">Uncharacterized protein</fullName>
    </submittedName>
</protein>
<gene>
    <name evidence="2" type="ORF">GCM10023184_00950</name>
</gene>
<feature type="transmembrane region" description="Helical" evidence="1">
    <location>
        <begin position="90"/>
        <end position="110"/>
    </location>
</feature>
<dbReference type="EMBL" id="BAABGY010000001">
    <property type="protein sequence ID" value="GAA4317335.1"/>
    <property type="molecule type" value="Genomic_DNA"/>
</dbReference>
<evidence type="ECO:0000313" key="2">
    <source>
        <dbReference type="EMBL" id="GAA4317335.1"/>
    </source>
</evidence>
<name>A0ABP8G4I2_9BACT</name>
<accession>A0ABP8G4I2</accession>
<keyword evidence="1" id="KW-0812">Transmembrane</keyword>
<keyword evidence="1" id="KW-0472">Membrane</keyword>
<dbReference type="Proteomes" id="UP001501725">
    <property type="component" value="Unassembled WGS sequence"/>
</dbReference>
<comment type="caution">
    <text evidence="2">The sequence shown here is derived from an EMBL/GenBank/DDBJ whole genome shotgun (WGS) entry which is preliminary data.</text>
</comment>